<dbReference type="SUPFAM" id="SSF50370">
    <property type="entry name" value="Ricin B-like lectins"/>
    <property type="match status" value="1"/>
</dbReference>
<reference evidence="2" key="1">
    <citation type="journal article" date="2015" name="Genome Announc.">
        <title>Draft whole-genome sequence of the biocontrol agent Trichoderma harzianum T6776.</title>
        <authorList>
            <person name="Baroncelli R."/>
            <person name="Piaggeschi G."/>
            <person name="Fiorini L."/>
            <person name="Bertolini E."/>
            <person name="Zapparata A."/>
            <person name="Pe M.E."/>
            <person name="Sarrocco S."/>
            <person name="Vannacci G."/>
        </authorList>
    </citation>
    <scope>NUCLEOTIDE SEQUENCE [LARGE SCALE GENOMIC DNA]</scope>
    <source>
        <strain evidence="2">T6776</strain>
    </source>
</reference>
<protein>
    <submittedName>
        <fullName evidence="1">Uncharacterized protein</fullName>
    </submittedName>
</protein>
<dbReference type="EMBL" id="JOKZ01000168">
    <property type="protein sequence ID" value="KKP02040.1"/>
    <property type="molecule type" value="Genomic_DNA"/>
</dbReference>
<proteinExistence type="predicted"/>
<name>A0A0F9XC00_TRIHA</name>
<dbReference type="CDD" id="cd00161">
    <property type="entry name" value="beta-trefoil_Ricin-like"/>
    <property type="match status" value="1"/>
</dbReference>
<dbReference type="AlphaFoldDB" id="A0A0F9XC00"/>
<evidence type="ECO:0000313" key="2">
    <source>
        <dbReference type="Proteomes" id="UP000034112"/>
    </source>
</evidence>
<dbReference type="Proteomes" id="UP000034112">
    <property type="component" value="Unassembled WGS sequence"/>
</dbReference>
<sequence>MSLLALPRRDDITGEEATASDKAACSVVADDVVGKQLDGIGFCVWEETDEVMTDPAKKLDKHEFASMLLADSVQDMIEDRIQDSYLTAPGWTRAQKHWSGSLIKELLHVFPPVPSTAVSTVVWYRLTNFLSYTDSMDIEEDSTSTNGNMRITLAPNDAKQPGQYWKFQSRSTRVPCAISAMALPGSVLGVHPNDETRLRLEPAAFAKGQHWRIIQRGDGVV</sequence>
<gene>
    <name evidence="1" type="ORF">THAR02_05875</name>
</gene>
<comment type="caution">
    <text evidence="1">The sequence shown here is derived from an EMBL/GenBank/DDBJ whole genome shotgun (WGS) entry which is preliminary data.</text>
</comment>
<accession>A0A0F9XC00</accession>
<organism evidence="1 2">
    <name type="scientific">Trichoderma harzianum</name>
    <name type="common">Hypocrea lixii</name>
    <dbReference type="NCBI Taxonomy" id="5544"/>
    <lineage>
        <taxon>Eukaryota</taxon>
        <taxon>Fungi</taxon>
        <taxon>Dikarya</taxon>
        <taxon>Ascomycota</taxon>
        <taxon>Pezizomycotina</taxon>
        <taxon>Sordariomycetes</taxon>
        <taxon>Hypocreomycetidae</taxon>
        <taxon>Hypocreales</taxon>
        <taxon>Hypocreaceae</taxon>
        <taxon>Trichoderma</taxon>
    </lineage>
</organism>
<evidence type="ECO:0000313" key="1">
    <source>
        <dbReference type="EMBL" id="KKP02040.1"/>
    </source>
</evidence>
<dbReference type="OrthoDB" id="20872at2759"/>
<dbReference type="InterPro" id="IPR035992">
    <property type="entry name" value="Ricin_B-like_lectins"/>
</dbReference>